<reference evidence="3" key="1">
    <citation type="submission" date="2024-02" db="UniProtKB">
        <authorList>
            <consortium name="WormBaseParasite"/>
        </authorList>
    </citation>
    <scope>IDENTIFICATION</scope>
</reference>
<organism evidence="2 3">
    <name type="scientific">Mesorhabditis belari</name>
    <dbReference type="NCBI Taxonomy" id="2138241"/>
    <lineage>
        <taxon>Eukaryota</taxon>
        <taxon>Metazoa</taxon>
        <taxon>Ecdysozoa</taxon>
        <taxon>Nematoda</taxon>
        <taxon>Chromadorea</taxon>
        <taxon>Rhabditida</taxon>
        <taxon>Rhabditina</taxon>
        <taxon>Rhabditomorpha</taxon>
        <taxon>Rhabditoidea</taxon>
        <taxon>Rhabditidae</taxon>
        <taxon>Mesorhabditinae</taxon>
        <taxon>Mesorhabditis</taxon>
    </lineage>
</organism>
<dbReference type="AlphaFoldDB" id="A0AAF3FQT2"/>
<protein>
    <submittedName>
        <fullName evidence="3">Uncharacterized protein</fullName>
    </submittedName>
</protein>
<feature type="region of interest" description="Disordered" evidence="1">
    <location>
        <begin position="55"/>
        <end position="75"/>
    </location>
</feature>
<dbReference type="WBParaSite" id="MBELARI_LOCUS9557">
    <property type="protein sequence ID" value="MBELARI_LOCUS9557"/>
    <property type="gene ID" value="MBELARI_LOCUS9557"/>
</dbReference>
<feature type="region of interest" description="Disordered" evidence="1">
    <location>
        <begin position="1"/>
        <end position="21"/>
    </location>
</feature>
<sequence>MPSKKSGRKTKAVASRKPEVAEKKEKIYFEDASTSLLERKRENDNEVIKRVREMKNQLFPSNNGPGERESTAPSPTINLITNPSMDQVETPKLFQQAKEAGNELTEAFKRIADQYN</sequence>
<name>A0AAF3FQT2_9BILA</name>
<feature type="compositionally biased region" description="Basic residues" evidence="1">
    <location>
        <begin position="1"/>
        <end position="11"/>
    </location>
</feature>
<accession>A0AAF3FQT2</accession>
<proteinExistence type="predicted"/>
<evidence type="ECO:0000313" key="2">
    <source>
        <dbReference type="Proteomes" id="UP000887575"/>
    </source>
</evidence>
<dbReference type="Proteomes" id="UP000887575">
    <property type="component" value="Unassembled WGS sequence"/>
</dbReference>
<evidence type="ECO:0000313" key="3">
    <source>
        <dbReference type="WBParaSite" id="MBELARI_LOCUS9557"/>
    </source>
</evidence>
<keyword evidence="2" id="KW-1185">Reference proteome</keyword>
<evidence type="ECO:0000256" key="1">
    <source>
        <dbReference type="SAM" id="MobiDB-lite"/>
    </source>
</evidence>